<comment type="similarity">
    <text evidence="5">Belongs to the YqgF HJR family.</text>
</comment>
<comment type="function">
    <text evidence="5">Could be a nuclease involved in processing of the 5'-end of pre-16S rRNA.</text>
</comment>
<evidence type="ECO:0000256" key="6">
    <source>
        <dbReference type="SAM" id="MobiDB-lite"/>
    </source>
</evidence>
<dbReference type="SMART" id="SM00732">
    <property type="entry name" value="YqgFc"/>
    <property type="match status" value="1"/>
</dbReference>
<evidence type="ECO:0000259" key="7">
    <source>
        <dbReference type="SMART" id="SM00732"/>
    </source>
</evidence>
<dbReference type="GO" id="GO:0004518">
    <property type="term" value="F:nuclease activity"/>
    <property type="evidence" value="ECO:0007669"/>
    <property type="project" value="UniProtKB-KW"/>
</dbReference>
<proteinExistence type="inferred from homology"/>
<organism evidence="8 9">
    <name type="scientific">Agromyces aureus</name>
    <dbReference type="NCBI Taxonomy" id="453304"/>
    <lineage>
        <taxon>Bacteria</taxon>
        <taxon>Bacillati</taxon>
        <taxon>Actinomycetota</taxon>
        <taxon>Actinomycetes</taxon>
        <taxon>Micrococcales</taxon>
        <taxon>Microbacteriaceae</taxon>
        <taxon>Agromyces</taxon>
    </lineage>
</organism>
<sequence length="158" mass="16657">MRSGARLGIDVGRARIGVARSDVSGMLAVPIETVSRASDGDADIRRVLELAEEYSAFELVVGHPLSMSGNATPSTEDAVAFAQRLAERGAVVRLVDERLSTVSAQQALRASGRSTRTQRPVVDQVAAVIILQHALDSERSSGNPPGRALDPDEGPSTL</sequence>
<keyword evidence="2 5" id="KW-0690">Ribosome biogenesis</keyword>
<dbReference type="InterPro" id="IPR005227">
    <property type="entry name" value="YqgF"/>
</dbReference>
<keyword evidence="3 5" id="KW-0540">Nuclease</keyword>
<accession>A0A191WFA5</accession>
<feature type="domain" description="YqgF/RNase H-like" evidence="7">
    <location>
        <begin position="4"/>
        <end position="104"/>
    </location>
</feature>
<keyword evidence="9" id="KW-1185">Reference proteome</keyword>
<comment type="subcellular location">
    <subcellularLocation>
        <location evidence="5">Cytoplasm</location>
    </subcellularLocation>
</comment>
<dbReference type="CDD" id="cd16964">
    <property type="entry name" value="YqgF"/>
    <property type="match status" value="1"/>
</dbReference>
<dbReference type="Gene3D" id="3.30.420.140">
    <property type="entry name" value="YqgF/RNase H-like domain"/>
    <property type="match status" value="1"/>
</dbReference>
<evidence type="ECO:0000313" key="8">
    <source>
        <dbReference type="EMBL" id="ANJ26907.1"/>
    </source>
</evidence>
<reference evidence="9" key="2">
    <citation type="submission" date="2016-01" db="EMBL/GenBank/DDBJ databases">
        <title>Complete genome sequence of Agromyces aureus AR33T and comparison with related organisms.</title>
        <authorList>
            <person name="Corretto E."/>
            <person name="Antonielli L."/>
            <person name="Sessitsch A."/>
            <person name="Brader G."/>
        </authorList>
    </citation>
    <scope>NUCLEOTIDE SEQUENCE [LARGE SCALE GENOMIC DNA]</scope>
    <source>
        <strain evidence="9">AR33</strain>
    </source>
</reference>
<evidence type="ECO:0000313" key="9">
    <source>
        <dbReference type="Proteomes" id="UP000078437"/>
    </source>
</evidence>
<gene>
    <name evidence="8" type="ORF">ATC03_09435</name>
</gene>
<dbReference type="Pfam" id="PF03652">
    <property type="entry name" value="RuvX"/>
    <property type="match status" value="1"/>
</dbReference>
<dbReference type="EMBL" id="CP013979">
    <property type="protein sequence ID" value="ANJ26907.1"/>
    <property type="molecule type" value="Genomic_DNA"/>
</dbReference>
<evidence type="ECO:0000256" key="4">
    <source>
        <dbReference type="ARBA" id="ARBA00022801"/>
    </source>
</evidence>
<dbReference type="Proteomes" id="UP000078437">
    <property type="component" value="Chromosome"/>
</dbReference>
<evidence type="ECO:0000256" key="2">
    <source>
        <dbReference type="ARBA" id="ARBA00022517"/>
    </source>
</evidence>
<evidence type="ECO:0000256" key="3">
    <source>
        <dbReference type="ARBA" id="ARBA00022722"/>
    </source>
</evidence>
<dbReference type="SUPFAM" id="SSF53098">
    <property type="entry name" value="Ribonuclease H-like"/>
    <property type="match status" value="1"/>
</dbReference>
<dbReference type="HAMAP" id="MF_00651">
    <property type="entry name" value="Nuclease_YqgF"/>
    <property type="match status" value="1"/>
</dbReference>
<dbReference type="EC" id="3.1.-.-" evidence="5"/>
<evidence type="ECO:0000256" key="5">
    <source>
        <dbReference type="HAMAP-Rule" id="MF_00651"/>
    </source>
</evidence>
<evidence type="ECO:0000256" key="1">
    <source>
        <dbReference type="ARBA" id="ARBA00022490"/>
    </source>
</evidence>
<keyword evidence="1 5" id="KW-0963">Cytoplasm</keyword>
<dbReference type="InterPro" id="IPR006641">
    <property type="entry name" value="YqgF/RNaseH-like_dom"/>
</dbReference>
<dbReference type="AlphaFoldDB" id="A0A191WFA5"/>
<dbReference type="GO" id="GO:0016788">
    <property type="term" value="F:hydrolase activity, acting on ester bonds"/>
    <property type="evidence" value="ECO:0007669"/>
    <property type="project" value="UniProtKB-UniRule"/>
</dbReference>
<name>A0A191WFA5_9MICO</name>
<dbReference type="GO" id="GO:0005829">
    <property type="term" value="C:cytosol"/>
    <property type="evidence" value="ECO:0007669"/>
    <property type="project" value="TreeGrafter"/>
</dbReference>
<keyword evidence="4 5" id="KW-0378">Hydrolase</keyword>
<dbReference type="PANTHER" id="PTHR33317:SF4">
    <property type="entry name" value="POLYNUCLEOTIDYL TRANSFERASE, RIBONUCLEASE H-LIKE SUPERFAMILY PROTEIN"/>
    <property type="match status" value="1"/>
</dbReference>
<dbReference type="NCBIfam" id="TIGR00250">
    <property type="entry name" value="RNAse_H_YqgF"/>
    <property type="match status" value="1"/>
</dbReference>
<dbReference type="GO" id="GO:0000967">
    <property type="term" value="P:rRNA 5'-end processing"/>
    <property type="evidence" value="ECO:0007669"/>
    <property type="project" value="UniProtKB-UniRule"/>
</dbReference>
<dbReference type="STRING" id="453304.ATC03_09435"/>
<feature type="region of interest" description="Disordered" evidence="6">
    <location>
        <begin position="136"/>
        <end position="158"/>
    </location>
</feature>
<dbReference type="PANTHER" id="PTHR33317">
    <property type="entry name" value="POLYNUCLEOTIDYL TRANSFERASE, RIBONUCLEASE H-LIKE SUPERFAMILY PROTEIN"/>
    <property type="match status" value="1"/>
</dbReference>
<dbReference type="InterPro" id="IPR012337">
    <property type="entry name" value="RNaseH-like_sf"/>
</dbReference>
<dbReference type="KEGG" id="agy:ATC03_09435"/>
<dbReference type="RefSeq" id="WP_067876052.1">
    <property type="nucleotide sequence ID" value="NZ_CP013979.1"/>
</dbReference>
<dbReference type="InterPro" id="IPR037027">
    <property type="entry name" value="YqgF/RNaseH-like_dom_sf"/>
</dbReference>
<protein>
    <recommendedName>
        <fullName evidence="5">Putative pre-16S rRNA nuclease</fullName>
        <ecNumber evidence="5">3.1.-.-</ecNumber>
    </recommendedName>
</protein>
<reference evidence="8 9" key="1">
    <citation type="journal article" date="2016" name="Int. J. Syst. Evol. Microbiol.">
        <title>Agromyces aureus sp. nov., isolated from the rhizosphere of Salix caprea L. grown in a heavy-metal-contaminated soil.</title>
        <authorList>
            <person name="Corretto E."/>
            <person name="Antonielli L."/>
            <person name="Sessitsch A."/>
            <person name="Compant S."/>
            <person name="Gorfer M."/>
            <person name="Kuffner M."/>
            <person name="Brader G."/>
        </authorList>
    </citation>
    <scope>NUCLEOTIDE SEQUENCE [LARGE SCALE GENOMIC DNA]</scope>
    <source>
        <strain evidence="8 9">AR33</strain>
    </source>
</reference>